<comment type="caution">
    <text evidence="1">The sequence shown here is derived from an EMBL/GenBank/DDBJ whole genome shotgun (WGS) entry which is preliminary data.</text>
</comment>
<evidence type="ECO:0000313" key="2">
    <source>
        <dbReference type="Proteomes" id="UP000220768"/>
    </source>
</evidence>
<name>A0A2A6JI07_9HYPH</name>
<dbReference type="GO" id="GO:0006355">
    <property type="term" value="P:regulation of DNA-templated transcription"/>
    <property type="evidence" value="ECO:0007669"/>
    <property type="project" value="InterPro"/>
</dbReference>
<reference evidence="1 2" key="1">
    <citation type="submission" date="2017-09" db="EMBL/GenBank/DDBJ databases">
        <title>Comparative genomics of rhizobia isolated from Phaseolus vulgaris in China.</title>
        <authorList>
            <person name="Tong W."/>
        </authorList>
    </citation>
    <scope>NUCLEOTIDE SEQUENCE [LARGE SCALE GENOMIC DNA]</scope>
    <source>
        <strain evidence="1 2">C5</strain>
    </source>
</reference>
<dbReference type="InterPro" id="IPR039060">
    <property type="entry name" value="Antitox_HigA"/>
</dbReference>
<dbReference type="CDD" id="cd00093">
    <property type="entry name" value="HTH_XRE"/>
    <property type="match status" value="1"/>
</dbReference>
<dbReference type="Gene3D" id="1.10.260.40">
    <property type="entry name" value="lambda repressor-like DNA-binding domains"/>
    <property type="match status" value="1"/>
</dbReference>
<dbReference type="AlphaFoldDB" id="A0A2A6JI07"/>
<dbReference type="InterPro" id="IPR010982">
    <property type="entry name" value="Lambda_DNA-bd_dom_sf"/>
</dbReference>
<dbReference type="PANTHER" id="PTHR40455:SF1">
    <property type="entry name" value="ANTITOXIN HIGA"/>
    <property type="match status" value="1"/>
</dbReference>
<dbReference type="GO" id="GO:0001046">
    <property type="term" value="F:core promoter sequence-specific DNA binding"/>
    <property type="evidence" value="ECO:0007669"/>
    <property type="project" value="TreeGrafter"/>
</dbReference>
<dbReference type="SUPFAM" id="SSF47413">
    <property type="entry name" value="lambda repressor-like DNA-binding domains"/>
    <property type="match status" value="1"/>
</dbReference>
<evidence type="ECO:0000313" key="1">
    <source>
        <dbReference type="EMBL" id="PDT05599.1"/>
    </source>
</evidence>
<dbReference type="EMBL" id="NWSV01000002">
    <property type="protein sequence ID" value="PDT05599.1"/>
    <property type="molecule type" value="Genomic_DNA"/>
</dbReference>
<dbReference type="RefSeq" id="WP_097610681.1">
    <property type="nucleotide sequence ID" value="NZ_NWSV01000002.1"/>
</dbReference>
<protein>
    <submittedName>
        <fullName evidence="1">XRE family transcriptional regulator</fullName>
    </submittedName>
</protein>
<accession>A0A2A6JI07</accession>
<dbReference type="PANTHER" id="PTHR40455">
    <property type="entry name" value="ANTITOXIN HIGA"/>
    <property type="match status" value="1"/>
</dbReference>
<organism evidence="1 2">
    <name type="scientific">Rhizobium chutanense</name>
    <dbReference type="NCBI Taxonomy" id="2035448"/>
    <lineage>
        <taxon>Bacteria</taxon>
        <taxon>Pseudomonadati</taxon>
        <taxon>Pseudomonadota</taxon>
        <taxon>Alphaproteobacteria</taxon>
        <taxon>Hyphomicrobiales</taxon>
        <taxon>Rhizobiaceae</taxon>
        <taxon>Rhizobium/Agrobacterium group</taxon>
        <taxon>Rhizobium</taxon>
    </lineage>
</organism>
<gene>
    <name evidence="1" type="ORF">CO666_03050</name>
</gene>
<sequence length="125" mass="14155">MDIRPIRSDGDLEWALGEVAPYFDNPPLRGSADADRFDVLSDLIEAYENRHFPTVELEPVDFLYVFMEMAGRSQADLGEILGSRSRASEILHRKRALTVDMIFKLNEAWGVPAECLVKPYRLAVA</sequence>
<proteinExistence type="predicted"/>
<keyword evidence="2" id="KW-1185">Reference proteome</keyword>
<dbReference type="InterPro" id="IPR001387">
    <property type="entry name" value="Cro/C1-type_HTH"/>
</dbReference>
<dbReference type="Proteomes" id="UP000220768">
    <property type="component" value="Unassembled WGS sequence"/>
</dbReference>